<accession>A0A934P9T5</accession>
<dbReference type="InterPro" id="IPR029064">
    <property type="entry name" value="Ribosomal_eL30-like_sf"/>
</dbReference>
<reference evidence="1 2" key="1">
    <citation type="journal article" date="2021" name="Int. J. Syst. Evol. Microbiol.">
        <title>Streptococcus vicugnae sp. nov., isolated from faeces of alpacas (Vicugna pacos) and cattle (Bos taurus), Streptococcus zalophi sp. nov., and Streptococcus pacificus sp. nov., isolated from respiratory tract of California sea lions (Zalophus californianus).</title>
        <authorList>
            <person name="Volokhov D.V."/>
            <person name="Zagorodnyaya T.A."/>
            <person name="Shen Z."/>
            <person name="Blom J."/>
            <person name="Furtak V.A."/>
            <person name="Eisenberg T."/>
            <person name="Fan P."/>
            <person name="Jeong K.C."/>
            <person name="Gao Y."/>
            <person name="Zhang S."/>
            <person name="Amselle M."/>
        </authorList>
    </citation>
    <scope>NUCLEOTIDE SEQUENCE [LARGE SCALE GENOMIC DNA]</scope>
    <source>
        <strain evidence="2">CSL7508-lung</strain>
    </source>
</reference>
<dbReference type="Proteomes" id="UP000644875">
    <property type="component" value="Unassembled WGS sequence"/>
</dbReference>
<keyword evidence="2" id="KW-1185">Reference proteome</keyword>
<organism evidence="1 2">
    <name type="scientific">Streptococcus zalophi</name>
    <dbReference type="NCBI Taxonomy" id="640031"/>
    <lineage>
        <taxon>Bacteria</taxon>
        <taxon>Bacillati</taxon>
        <taxon>Bacillota</taxon>
        <taxon>Bacilli</taxon>
        <taxon>Lactobacillales</taxon>
        <taxon>Streptococcaceae</taxon>
        <taxon>Streptococcus</taxon>
    </lineage>
</organism>
<name>A0A934P9T5_9STRE</name>
<protein>
    <submittedName>
        <fullName evidence="1">YueI family protein</fullName>
    </submittedName>
</protein>
<evidence type="ECO:0000313" key="1">
    <source>
        <dbReference type="EMBL" id="MBJ8349645.1"/>
    </source>
</evidence>
<dbReference type="AlphaFoldDB" id="A0A934P9T5"/>
<dbReference type="PIRSF" id="PIRSF034303">
    <property type="entry name" value="DUF1694"/>
    <property type="match status" value="1"/>
</dbReference>
<dbReference type="RefSeq" id="WP_199567571.1">
    <property type="nucleotide sequence ID" value="NZ_JAENBP010000003.1"/>
</dbReference>
<dbReference type="Pfam" id="PF07997">
    <property type="entry name" value="DUF1694"/>
    <property type="match status" value="1"/>
</dbReference>
<evidence type="ECO:0000313" key="2">
    <source>
        <dbReference type="Proteomes" id="UP000644875"/>
    </source>
</evidence>
<proteinExistence type="predicted"/>
<dbReference type="SUPFAM" id="SSF160515">
    <property type="entry name" value="YueI-like"/>
    <property type="match status" value="1"/>
</dbReference>
<sequence>MADLHEKVLKGALGEKRLNPDEQRYYLGTFSERVVLTILIEKTNKDKVKSFFSEALKHLSEQYDSKLFVKISPQIALSLQMYYLKIAQEQGINATIVDEKTSKSPFGILVHTQSPEYVDKADIYDVFPQLLSQTKEENTPQKKSFFKRLFKK</sequence>
<dbReference type="EMBL" id="JAENBP010000003">
    <property type="protein sequence ID" value="MBJ8349645.1"/>
    <property type="molecule type" value="Genomic_DNA"/>
</dbReference>
<dbReference type="InterPro" id="IPR012543">
    <property type="entry name" value="DUF1694"/>
</dbReference>
<gene>
    <name evidence="1" type="ORF">JHK64_03230</name>
</gene>
<dbReference type="Gene3D" id="3.30.1330.30">
    <property type="match status" value="1"/>
</dbReference>
<comment type="caution">
    <text evidence="1">The sequence shown here is derived from an EMBL/GenBank/DDBJ whole genome shotgun (WGS) entry which is preliminary data.</text>
</comment>